<proteinExistence type="predicted"/>
<evidence type="ECO:0000313" key="3">
    <source>
        <dbReference type="Proteomes" id="UP001595805"/>
    </source>
</evidence>
<dbReference type="Pfam" id="PF19578">
    <property type="entry name" value="DUF6090"/>
    <property type="match status" value="1"/>
</dbReference>
<dbReference type="Proteomes" id="UP001595805">
    <property type="component" value="Unassembled WGS sequence"/>
</dbReference>
<dbReference type="EMBL" id="JBHRZS010000006">
    <property type="protein sequence ID" value="MFC3879795.1"/>
    <property type="molecule type" value="Genomic_DNA"/>
</dbReference>
<keyword evidence="3" id="KW-1185">Reference proteome</keyword>
<accession>A0ABV8AS37</accession>
<gene>
    <name evidence="2" type="ORF">ACFOSV_06390</name>
</gene>
<keyword evidence="1" id="KW-0472">Membrane</keyword>
<dbReference type="RefSeq" id="WP_377904553.1">
    <property type="nucleotide sequence ID" value="NZ_JBHRZS010000006.1"/>
</dbReference>
<evidence type="ECO:0000313" key="2">
    <source>
        <dbReference type="EMBL" id="MFC3879795.1"/>
    </source>
</evidence>
<reference evidence="3" key="1">
    <citation type="journal article" date="2019" name="Int. J. Syst. Evol. Microbiol.">
        <title>The Global Catalogue of Microorganisms (GCM) 10K type strain sequencing project: providing services to taxonomists for standard genome sequencing and annotation.</title>
        <authorList>
            <consortium name="The Broad Institute Genomics Platform"/>
            <consortium name="The Broad Institute Genome Sequencing Center for Infectious Disease"/>
            <person name="Wu L."/>
            <person name="Ma J."/>
        </authorList>
    </citation>
    <scope>NUCLEOTIDE SEQUENCE [LARGE SCALE GENOMIC DNA]</scope>
    <source>
        <strain evidence="3">CCUG 60523</strain>
    </source>
</reference>
<dbReference type="InterPro" id="IPR045749">
    <property type="entry name" value="DUF6090"/>
</dbReference>
<keyword evidence="1" id="KW-1133">Transmembrane helix</keyword>
<organism evidence="2 3">
    <name type="scientific">Algoriphagus namhaensis</name>
    <dbReference type="NCBI Taxonomy" id="915353"/>
    <lineage>
        <taxon>Bacteria</taxon>
        <taxon>Pseudomonadati</taxon>
        <taxon>Bacteroidota</taxon>
        <taxon>Cytophagia</taxon>
        <taxon>Cytophagales</taxon>
        <taxon>Cyclobacteriaceae</taxon>
        <taxon>Algoriphagus</taxon>
    </lineage>
</organism>
<name>A0ABV8AS37_9BACT</name>
<sequence>MKRIITILKEKWPEYILEILVITIGIYGAFVLDNWNESRKARVVEIKFYEELKKDLEFNLIEIDEIRGRLRGNVEGLDSMAWYLDNHSMQGVRFDSIIIQTTRTGIVNNANSTYQYMRNEGFSFISNNFLQAGITKMYEQGMYNMAFRNDYHQSLLGQLELELDKNFALRSTAINPQQLKSNHYFRNLIKNNRRYVDLRLNLSARTQDQLRALIGEINEEIKRLAE</sequence>
<feature type="transmembrane region" description="Helical" evidence="1">
    <location>
        <begin position="12"/>
        <end position="32"/>
    </location>
</feature>
<protein>
    <submittedName>
        <fullName evidence="2">DUF6090 family protein</fullName>
    </submittedName>
</protein>
<keyword evidence="1" id="KW-0812">Transmembrane</keyword>
<evidence type="ECO:0000256" key="1">
    <source>
        <dbReference type="SAM" id="Phobius"/>
    </source>
</evidence>
<comment type="caution">
    <text evidence="2">The sequence shown here is derived from an EMBL/GenBank/DDBJ whole genome shotgun (WGS) entry which is preliminary data.</text>
</comment>